<evidence type="ECO:0000313" key="11">
    <source>
        <dbReference type="Proteomes" id="UP000239415"/>
    </source>
</evidence>
<evidence type="ECO:0000256" key="7">
    <source>
        <dbReference type="ARBA" id="ARBA00023136"/>
    </source>
</evidence>
<accession>A0A2T0JYV8</accession>
<protein>
    <submittedName>
        <fullName evidence="10">Multicomponent Na+:H+ antiporter subunit F</fullName>
    </submittedName>
</protein>
<dbReference type="EMBL" id="PVMZ01000023">
    <property type="protein sequence ID" value="PRX14725.1"/>
    <property type="molecule type" value="Genomic_DNA"/>
</dbReference>
<sequence>MIVVAVIAAVFLAAAAGMALARVIRGPSTLDRVVATDVLLAITVCAIATEAAYSRDATGLSILLGLSLLGAVGSVAVARFADPAARPASDPFPELSPELAPAPGAGIRLDRGRRAGTAETGHDEDHPGRSEEPPGHGENSPGLGEESAGNGEERPGRGGESAGSDDDLGAAVRRGS</sequence>
<reference evidence="10 11" key="1">
    <citation type="submission" date="2018-03" db="EMBL/GenBank/DDBJ databases">
        <title>Genomic Encyclopedia of Archaeal and Bacterial Type Strains, Phase II (KMG-II): from individual species to whole genera.</title>
        <authorList>
            <person name="Goeker M."/>
        </authorList>
    </citation>
    <scope>NUCLEOTIDE SEQUENCE [LARGE SCALE GENOMIC DNA]</scope>
    <source>
        <strain evidence="10 11">DSM 43146</strain>
    </source>
</reference>
<keyword evidence="11" id="KW-1185">Reference proteome</keyword>
<keyword evidence="3" id="KW-0813">Transport</keyword>
<evidence type="ECO:0000256" key="8">
    <source>
        <dbReference type="SAM" id="MobiDB-lite"/>
    </source>
</evidence>
<evidence type="ECO:0000256" key="4">
    <source>
        <dbReference type="ARBA" id="ARBA00022475"/>
    </source>
</evidence>
<evidence type="ECO:0000256" key="6">
    <source>
        <dbReference type="ARBA" id="ARBA00022989"/>
    </source>
</evidence>
<feature type="region of interest" description="Disordered" evidence="8">
    <location>
        <begin position="85"/>
        <end position="176"/>
    </location>
</feature>
<proteinExistence type="inferred from homology"/>
<dbReference type="Pfam" id="PF04066">
    <property type="entry name" value="MrpF_PhaF"/>
    <property type="match status" value="1"/>
</dbReference>
<dbReference type="PANTHER" id="PTHR34702:SF1">
    <property type="entry name" value="NA(+)_H(+) ANTIPORTER SUBUNIT F"/>
    <property type="match status" value="1"/>
</dbReference>
<keyword evidence="7 9" id="KW-0472">Membrane</keyword>
<keyword evidence="6 9" id="KW-1133">Transmembrane helix</keyword>
<comment type="subcellular location">
    <subcellularLocation>
        <location evidence="1">Cell membrane</location>
        <topology evidence="1">Multi-pass membrane protein</topology>
    </subcellularLocation>
</comment>
<dbReference type="PANTHER" id="PTHR34702">
    <property type="entry name" value="NA(+)/H(+) ANTIPORTER SUBUNIT F1"/>
    <property type="match status" value="1"/>
</dbReference>
<keyword evidence="4" id="KW-1003">Cell membrane</keyword>
<gene>
    <name evidence="10" type="ORF">CLV67_123111</name>
</gene>
<evidence type="ECO:0000313" key="10">
    <source>
        <dbReference type="EMBL" id="PRX14725.1"/>
    </source>
</evidence>
<keyword evidence="5 9" id="KW-0812">Transmembrane</keyword>
<name>A0A2T0JYV8_9ACTN</name>
<evidence type="ECO:0000256" key="3">
    <source>
        <dbReference type="ARBA" id="ARBA00022448"/>
    </source>
</evidence>
<dbReference type="GO" id="GO:0015385">
    <property type="term" value="F:sodium:proton antiporter activity"/>
    <property type="evidence" value="ECO:0007669"/>
    <property type="project" value="TreeGrafter"/>
</dbReference>
<feature type="transmembrane region" description="Helical" evidence="9">
    <location>
        <begin position="60"/>
        <end position="81"/>
    </location>
</feature>
<evidence type="ECO:0000256" key="1">
    <source>
        <dbReference type="ARBA" id="ARBA00004651"/>
    </source>
</evidence>
<evidence type="ECO:0000256" key="2">
    <source>
        <dbReference type="ARBA" id="ARBA00009212"/>
    </source>
</evidence>
<dbReference type="InterPro" id="IPR007208">
    <property type="entry name" value="MrpF/PhaF-like"/>
</dbReference>
<evidence type="ECO:0000256" key="9">
    <source>
        <dbReference type="SAM" id="Phobius"/>
    </source>
</evidence>
<comment type="caution">
    <text evidence="10">The sequence shown here is derived from an EMBL/GenBank/DDBJ whole genome shotgun (WGS) entry which is preliminary data.</text>
</comment>
<dbReference type="GO" id="GO:0005886">
    <property type="term" value="C:plasma membrane"/>
    <property type="evidence" value="ECO:0007669"/>
    <property type="project" value="UniProtKB-SubCell"/>
</dbReference>
<feature type="compositionally biased region" description="Basic and acidic residues" evidence="8">
    <location>
        <begin position="120"/>
        <end position="135"/>
    </location>
</feature>
<organism evidence="10 11">
    <name type="scientific">Actinoplanes italicus</name>
    <dbReference type="NCBI Taxonomy" id="113567"/>
    <lineage>
        <taxon>Bacteria</taxon>
        <taxon>Bacillati</taxon>
        <taxon>Actinomycetota</taxon>
        <taxon>Actinomycetes</taxon>
        <taxon>Micromonosporales</taxon>
        <taxon>Micromonosporaceae</taxon>
        <taxon>Actinoplanes</taxon>
    </lineage>
</organism>
<dbReference type="RefSeq" id="WP_203737568.1">
    <property type="nucleotide sequence ID" value="NZ_BOMO01000137.1"/>
</dbReference>
<feature type="transmembrane region" description="Helical" evidence="9">
    <location>
        <begin position="37"/>
        <end position="53"/>
    </location>
</feature>
<comment type="similarity">
    <text evidence="2">Belongs to the CPA3 antiporters (TC 2.A.63) subunit F family.</text>
</comment>
<evidence type="ECO:0000256" key="5">
    <source>
        <dbReference type="ARBA" id="ARBA00022692"/>
    </source>
</evidence>
<dbReference type="Proteomes" id="UP000239415">
    <property type="component" value="Unassembled WGS sequence"/>
</dbReference>
<dbReference type="AlphaFoldDB" id="A0A2T0JYV8"/>